<dbReference type="KEGG" id="aagg:ETAA8_49820"/>
<reference evidence="1 2" key="1">
    <citation type="submission" date="2019-02" db="EMBL/GenBank/DDBJ databases">
        <title>Deep-cultivation of Planctomycetes and their phenomic and genomic characterization uncovers novel biology.</title>
        <authorList>
            <person name="Wiegand S."/>
            <person name="Jogler M."/>
            <person name="Boedeker C."/>
            <person name="Pinto D."/>
            <person name="Vollmers J."/>
            <person name="Rivas-Marin E."/>
            <person name="Kohn T."/>
            <person name="Peeters S.H."/>
            <person name="Heuer A."/>
            <person name="Rast P."/>
            <person name="Oberbeckmann S."/>
            <person name="Bunk B."/>
            <person name="Jeske O."/>
            <person name="Meyerdierks A."/>
            <person name="Storesund J.E."/>
            <person name="Kallscheuer N."/>
            <person name="Luecker S."/>
            <person name="Lage O.M."/>
            <person name="Pohl T."/>
            <person name="Merkel B.J."/>
            <person name="Hornburger P."/>
            <person name="Mueller R.-W."/>
            <person name="Bruemmer F."/>
            <person name="Labrenz M."/>
            <person name="Spormann A.M."/>
            <person name="Op den Camp H."/>
            <person name="Overmann J."/>
            <person name="Amann R."/>
            <person name="Jetten M.S.M."/>
            <person name="Mascher T."/>
            <person name="Medema M.H."/>
            <person name="Devos D.P."/>
            <person name="Kaster A.-K."/>
            <person name="Ovreas L."/>
            <person name="Rohde M."/>
            <person name="Galperin M.Y."/>
            <person name="Jogler C."/>
        </authorList>
    </citation>
    <scope>NUCLEOTIDE SEQUENCE [LARGE SCALE GENOMIC DNA]</scope>
    <source>
        <strain evidence="1 2">ETA_A8</strain>
    </source>
</reference>
<dbReference type="EMBL" id="CP036274">
    <property type="protein sequence ID" value="QDU29866.1"/>
    <property type="molecule type" value="Genomic_DNA"/>
</dbReference>
<keyword evidence="2" id="KW-1185">Reference proteome</keyword>
<dbReference type="AlphaFoldDB" id="A0A517YI23"/>
<dbReference type="Proteomes" id="UP000315017">
    <property type="component" value="Chromosome"/>
</dbReference>
<gene>
    <name evidence="1" type="ORF">ETAA8_49820</name>
</gene>
<accession>A0A517YI23</accession>
<evidence type="ECO:0000313" key="2">
    <source>
        <dbReference type="Proteomes" id="UP000315017"/>
    </source>
</evidence>
<dbReference type="RefSeq" id="WP_145094371.1">
    <property type="nucleotide sequence ID" value="NZ_CP036274.1"/>
</dbReference>
<organism evidence="1 2">
    <name type="scientific">Anatilimnocola aggregata</name>
    <dbReference type="NCBI Taxonomy" id="2528021"/>
    <lineage>
        <taxon>Bacteria</taxon>
        <taxon>Pseudomonadati</taxon>
        <taxon>Planctomycetota</taxon>
        <taxon>Planctomycetia</taxon>
        <taxon>Pirellulales</taxon>
        <taxon>Pirellulaceae</taxon>
        <taxon>Anatilimnocola</taxon>
    </lineage>
</organism>
<sequence length="77" mass="8343">MNPVVLRGTKQEIAAKLIGMHGEVSEAIVFVGDSSFAPGTAAPLANEDMFAEMSSHMVKVDFVDDSRENIYTRQVGE</sequence>
<protein>
    <submittedName>
        <fullName evidence="1">Uncharacterized protein</fullName>
    </submittedName>
</protein>
<name>A0A517YI23_9BACT</name>
<evidence type="ECO:0000313" key="1">
    <source>
        <dbReference type="EMBL" id="QDU29866.1"/>
    </source>
</evidence>
<proteinExistence type="predicted"/>